<dbReference type="OrthoDB" id="8950604at2759"/>
<dbReference type="AlphaFoldDB" id="A0A7T8GM84"/>
<sequence length="123" mass="13627">GHYSFNGRTTGSLGEVMTERFVTPAGIGLLDVTTQNFVADLMRASGIKDIHTSGRLCDAEVEGCDKQPRFKPLKINGWFWASTLQMMPPTNVPSNQRAVSYPPIHSLLFSTMLQFSLLFSTML</sequence>
<gene>
    <name evidence="1" type="ORF">FKW44_024724</name>
</gene>
<name>A0A7T8GM84_CALRO</name>
<reference evidence="2" key="1">
    <citation type="submission" date="2021-01" db="EMBL/GenBank/DDBJ databases">
        <title>Caligus Genome Assembly.</title>
        <authorList>
            <person name="Gallardo-Escarate C."/>
        </authorList>
    </citation>
    <scope>NUCLEOTIDE SEQUENCE [LARGE SCALE GENOMIC DNA]</scope>
</reference>
<accession>A0A7T8GM84</accession>
<organism evidence="1 2">
    <name type="scientific">Caligus rogercresseyi</name>
    <name type="common">Sea louse</name>
    <dbReference type="NCBI Taxonomy" id="217165"/>
    <lineage>
        <taxon>Eukaryota</taxon>
        <taxon>Metazoa</taxon>
        <taxon>Ecdysozoa</taxon>
        <taxon>Arthropoda</taxon>
        <taxon>Crustacea</taxon>
        <taxon>Multicrustacea</taxon>
        <taxon>Hexanauplia</taxon>
        <taxon>Copepoda</taxon>
        <taxon>Siphonostomatoida</taxon>
        <taxon>Caligidae</taxon>
        <taxon>Caligus</taxon>
    </lineage>
</organism>
<dbReference type="EMBL" id="CP045909">
    <property type="protein sequence ID" value="QQP32418.1"/>
    <property type="molecule type" value="Genomic_DNA"/>
</dbReference>
<keyword evidence="2" id="KW-1185">Reference proteome</keyword>
<feature type="non-terminal residue" evidence="1">
    <location>
        <position position="1"/>
    </location>
</feature>
<evidence type="ECO:0000313" key="2">
    <source>
        <dbReference type="Proteomes" id="UP000595437"/>
    </source>
</evidence>
<dbReference type="Proteomes" id="UP000595437">
    <property type="component" value="Chromosome 20"/>
</dbReference>
<protein>
    <submittedName>
        <fullName evidence="1">LOC100748578</fullName>
    </submittedName>
</protein>
<proteinExistence type="predicted"/>
<feature type="non-terminal residue" evidence="1">
    <location>
        <position position="123"/>
    </location>
</feature>
<evidence type="ECO:0000313" key="1">
    <source>
        <dbReference type="EMBL" id="QQP32418.1"/>
    </source>
</evidence>